<dbReference type="PROSITE" id="PS50203">
    <property type="entry name" value="CALPAIN_CAT"/>
    <property type="match status" value="1"/>
</dbReference>
<sequence>MVQTSGTEHAHCQSRRGVSGCITRLWAVLRIQLDWLDGWSYIFEKTTVLVQKTQRYPYLVYRTKPGCQSNVKQKGNTCYADPVIVDTWTLNCKMTDGRSLALSEVKSAVLVWPVRACLTLLHFQGKLHRLQKHRYPIIPEAKAKLKLLSASPLHSMPEKVCKFQAESLFYKRTPPPGLTWKRPKELCKDPRLFVDGISTRDLHQGSLGNCWMVAATSCLAAESSLWKKVIPDHAEQEWHPKRPDLYAGIFHFRFWRLGQWTDVVVDDRLPVSEDGTLFFCRSATPREFWSALLEKAYAKLNGCYEALEGGNTAEALVDFTGGVSEPLSLNQEELILHADQRKMLFQTLAHAHSHKALITCSIRPAEGEQVESVLDCGLIKGHAYGVTAVRKLRMSETLHGMCNATRLYMVRMRNPWGTADWTGAWSLG</sequence>
<dbReference type="SUPFAM" id="SSF54001">
    <property type="entry name" value="Cysteine proteinases"/>
    <property type="match status" value="1"/>
</dbReference>
<accession>A0ABQ8MKG5</accession>
<dbReference type="Gene3D" id="3.90.70.10">
    <property type="entry name" value="Cysteine proteinases"/>
    <property type="match status" value="1"/>
</dbReference>
<protein>
    <submittedName>
        <fullName evidence="7">Calpain-5</fullName>
    </submittedName>
</protein>
<dbReference type="InterPro" id="IPR022684">
    <property type="entry name" value="Calpain_cysteine_protease"/>
</dbReference>
<keyword evidence="8" id="KW-1185">Reference proteome</keyword>
<evidence type="ECO:0000256" key="1">
    <source>
        <dbReference type="ARBA" id="ARBA00007623"/>
    </source>
</evidence>
<evidence type="ECO:0000256" key="2">
    <source>
        <dbReference type="ARBA" id="ARBA00022670"/>
    </source>
</evidence>
<dbReference type="InterPro" id="IPR038765">
    <property type="entry name" value="Papain-like_cys_pep_sf"/>
</dbReference>
<proteinExistence type="inferred from homology"/>
<evidence type="ECO:0000256" key="4">
    <source>
        <dbReference type="ARBA" id="ARBA00022807"/>
    </source>
</evidence>
<comment type="caution">
    <text evidence="7">The sequence shown here is derived from an EMBL/GenBank/DDBJ whole genome shotgun (WGS) entry which is preliminary data.</text>
</comment>
<dbReference type="PROSITE" id="PS00139">
    <property type="entry name" value="THIOL_PROTEASE_CYS"/>
    <property type="match status" value="1"/>
</dbReference>
<feature type="domain" description="Calpain catalytic" evidence="6">
    <location>
        <begin position="166"/>
        <end position="428"/>
    </location>
</feature>
<name>A0ABQ8MKG5_LABRO</name>
<feature type="active site" evidence="5">
    <location>
        <position position="414"/>
    </location>
</feature>
<dbReference type="InterPro" id="IPR001300">
    <property type="entry name" value="Peptidase_C2_calpain_cat"/>
</dbReference>
<evidence type="ECO:0000259" key="6">
    <source>
        <dbReference type="PROSITE" id="PS50203"/>
    </source>
</evidence>
<reference evidence="7 8" key="1">
    <citation type="submission" date="2022-01" db="EMBL/GenBank/DDBJ databases">
        <title>A high-quality chromosome-level genome assembly of rohu carp, Labeo rohita.</title>
        <authorList>
            <person name="Arick M.A. II"/>
            <person name="Hsu C.-Y."/>
            <person name="Magbanua Z."/>
            <person name="Pechanova O."/>
            <person name="Grover C."/>
            <person name="Miller E."/>
            <person name="Thrash A."/>
            <person name="Ezzel L."/>
            <person name="Alam S."/>
            <person name="Benzie J."/>
            <person name="Hamilton M."/>
            <person name="Karsi A."/>
            <person name="Lawrence M.L."/>
            <person name="Peterson D.G."/>
        </authorList>
    </citation>
    <scope>NUCLEOTIDE SEQUENCE [LARGE SCALE GENOMIC DNA]</scope>
    <source>
        <strain evidence="8">BAU-BD-2019</strain>
        <tissue evidence="7">Blood</tissue>
    </source>
</reference>
<feature type="active site" evidence="5">
    <location>
        <position position="210"/>
    </location>
</feature>
<gene>
    <name evidence="7" type="ORF">H4Q32_001804</name>
</gene>
<dbReference type="EMBL" id="JACTAM010000007">
    <property type="protein sequence ID" value="KAI2662847.1"/>
    <property type="molecule type" value="Genomic_DNA"/>
</dbReference>
<keyword evidence="3 5" id="KW-0378">Hydrolase</keyword>
<dbReference type="Proteomes" id="UP000830375">
    <property type="component" value="Unassembled WGS sequence"/>
</dbReference>
<dbReference type="PANTHER" id="PTHR10183:SF405">
    <property type="entry name" value="CALPAIN-5"/>
    <property type="match status" value="1"/>
</dbReference>
<dbReference type="InterPro" id="IPR000169">
    <property type="entry name" value="Pept_cys_AS"/>
</dbReference>
<comment type="similarity">
    <text evidence="1">Belongs to the peptidase C2 family.</text>
</comment>
<evidence type="ECO:0000256" key="5">
    <source>
        <dbReference type="PROSITE-ProRule" id="PRU00239"/>
    </source>
</evidence>
<keyword evidence="4 5" id="KW-0788">Thiol protease</keyword>
<dbReference type="CDD" id="cd00044">
    <property type="entry name" value="CysPc"/>
    <property type="match status" value="1"/>
</dbReference>
<feature type="active site" evidence="5">
    <location>
        <position position="382"/>
    </location>
</feature>
<dbReference type="Pfam" id="PF00648">
    <property type="entry name" value="Peptidase_C2"/>
    <property type="match status" value="1"/>
</dbReference>
<evidence type="ECO:0000313" key="7">
    <source>
        <dbReference type="EMBL" id="KAI2662847.1"/>
    </source>
</evidence>
<dbReference type="SMART" id="SM00230">
    <property type="entry name" value="CysPc"/>
    <property type="match status" value="1"/>
</dbReference>
<keyword evidence="2 5" id="KW-0645">Protease</keyword>
<dbReference type="PRINTS" id="PR00704">
    <property type="entry name" value="CALPAIN"/>
</dbReference>
<evidence type="ECO:0000313" key="8">
    <source>
        <dbReference type="Proteomes" id="UP000830375"/>
    </source>
</evidence>
<organism evidence="7 8">
    <name type="scientific">Labeo rohita</name>
    <name type="common">Indian major carp</name>
    <name type="synonym">Cyprinus rohita</name>
    <dbReference type="NCBI Taxonomy" id="84645"/>
    <lineage>
        <taxon>Eukaryota</taxon>
        <taxon>Metazoa</taxon>
        <taxon>Chordata</taxon>
        <taxon>Craniata</taxon>
        <taxon>Vertebrata</taxon>
        <taxon>Euteleostomi</taxon>
        <taxon>Actinopterygii</taxon>
        <taxon>Neopterygii</taxon>
        <taxon>Teleostei</taxon>
        <taxon>Ostariophysi</taxon>
        <taxon>Cypriniformes</taxon>
        <taxon>Cyprinidae</taxon>
        <taxon>Labeoninae</taxon>
        <taxon>Labeonini</taxon>
        <taxon>Labeo</taxon>
    </lineage>
</organism>
<dbReference type="PANTHER" id="PTHR10183">
    <property type="entry name" value="CALPAIN"/>
    <property type="match status" value="1"/>
</dbReference>
<evidence type="ECO:0000256" key="3">
    <source>
        <dbReference type="ARBA" id="ARBA00022801"/>
    </source>
</evidence>